<accession>A0A655ZV99</accession>
<dbReference type="Proteomes" id="UP000044806">
    <property type="component" value="Unassembled WGS sequence"/>
</dbReference>
<organism evidence="1 2">
    <name type="scientific">Vibrio cholerae</name>
    <dbReference type="NCBI Taxonomy" id="666"/>
    <lineage>
        <taxon>Bacteria</taxon>
        <taxon>Pseudomonadati</taxon>
        <taxon>Pseudomonadota</taxon>
        <taxon>Gammaproteobacteria</taxon>
        <taxon>Vibrionales</taxon>
        <taxon>Vibrionaceae</taxon>
        <taxon>Vibrio</taxon>
    </lineage>
</organism>
<dbReference type="EMBL" id="CWOW01000008">
    <property type="protein sequence ID" value="CSA52883.1"/>
    <property type="molecule type" value="Genomic_DNA"/>
</dbReference>
<sequence>MWAVFRSGIAVCRQIVDLVLTFFHALDIRSKADGLLCRIDMSRGKTQQASDFLAVSKIFCRTFFHHQAKLFPEFLVIVSIIARHALKHSQYALSTSLAQ</sequence>
<evidence type="ECO:0000313" key="2">
    <source>
        <dbReference type="Proteomes" id="UP000044806"/>
    </source>
</evidence>
<evidence type="ECO:0000313" key="1">
    <source>
        <dbReference type="EMBL" id="CSA52883.1"/>
    </source>
</evidence>
<reference evidence="1 2" key="1">
    <citation type="submission" date="2015-07" db="EMBL/GenBank/DDBJ databases">
        <authorList>
            <consortium name="Pathogen Informatics"/>
        </authorList>
    </citation>
    <scope>NUCLEOTIDE SEQUENCE [LARGE SCALE GENOMIC DNA]</scope>
    <source>
        <strain evidence="1 2">A51</strain>
    </source>
</reference>
<dbReference type="AlphaFoldDB" id="A0A655ZV99"/>
<name>A0A655ZV99_VIBCL</name>
<gene>
    <name evidence="1" type="ORF">ERS013165_01793</name>
</gene>
<protein>
    <submittedName>
        <fullName evidence="1">Uncharacterized protein</fullName>
    </submittedName>
</protein>
<proteinExistence type="predicted"/>